<gene>
    <name evidence="1" type="ORF">PAECIP111891_00818</name>
</gene>
<dbReference type="Proteomes" id="UP000838821">
    <property type="component" value="Unassembled WGS sequence"/>
</dbReference>
<evidence type="ECO:0000313" key="2">
    <source>
        <dbReference type="Proteomes" id="UP000838821"/>
    </source>
</evidence>
<protein>
    <submittedName>
        <fullName evidence="1">Uncharacterized protein</fullName>
    </submittedName>
</protein>
<keyword evidence="2" id="KW-1185">Reference proteome</keyword>
<name>A0ABM9BYG6_9BACL</name>
<dbReference type="EMBL" id="CAKMMW010000002">
    <property type="protein sequence ID" value="CAH1196216.1"/>
    <property type="molecule type" value="Genomic_DNA"/>
</dbReference>
<comment type="caution">
    <text evidence="1">The sequence shown here is derived from an EMBL/GenBank/DDBJ whole genome shotgun (WGS) entry which is preliminary data.</text>
</comment>
<sequence>MGNVCPKYSKLFAIVVDALRRAQDWQMND</sequence>
<reference evidence="1" key="1">
    <citation type="submission" date="2022-01" db="EMBL/GenBank/DDBJ databases">
        <authorList>
            <person name="Criscuolo A."/>
        </authorList>
    </citation>
    <scope>NUCLEOTIDE SEQUENCE</scope>
    <source>
        <strain evidence="1">CIP111891</strain>
    </source>
</reference>
<accession>A0ABM9BYG6</accession>
<organism evidence="1 2">
    <name type="scientific">Paenibacillus allorhizoplanae</name>
    <dbReference type="NCBI Taxonomy" id="2905648"/>
    <lineage>
        <taxon>Bacteria</taxon>
        <taxon>Bacillati</taxon>
        <taxon>Bacillota</taxon>
        <taxon>Bacilli</taxon>
        <taxon>Bacillales</taxon>
        <taxon>Paenibacillaceae</taxon>
        <taxon>Paenibacillus</taxon>
    </lineage>
</organism>
<proteinExistence type="predicted"/>
<evidence type="ECO:0000313" key="1">
    <source>
        <dbReference type="EMBL" id="CAH1196216.1"/>
    </source>
</evidence>